<reference evidence="13" key="1">
    <citation type="submission" date="2023-07" db="EMBL/GenBank/DDBJ databases">
        <title>Verminephrobacter genomes.</title>
        <authorList>
            <person name="Lund M.B."/>
        </authorList>
    </citation>
    <scope>NUCLEOTIDE SEQUENCE [LARGE SCALE GENOMIC DNA]</scope>
    <source>
        <strain evidence="13">AtM5-05</strain>
    </source>
</reference>
<dbReference type="Gene3D" id="3.40.1390.10">
    <property type="entry name" value="MurE/MurF, N-terminal domain"/>
    <property type="match status" value="1"/>
</dbReference>
<evidence type="ECO:0000259" key="11">
    <source>
        <dbReference type="Pfam" id="PF08245"/>
    </source>
</evidence>
<dbReference type="InterPro" id="IPR005761">
    <property type="entry name" value="UDP-N-AcMur-Glu-dNH2Pim_ligase"/>
</dbReference>
<dbReference type="PANTHER" id="PTHR23135">
    <property type="entry name" value="MUR LIGASE FAMILY MEMBER"/>
    <property type="match status" value="1"/>
</dbReference>
<dbReference type="SUPFAM" id="SSF53623">
    <property type="entry name" value="MurD-like peptide ligases, catalytic domain"/>
    <property type="match status" value="1"/>
</dbReference>
<comment type="cofactor">
    <cofactor evidence="7">
        <name>Mg(2+)</name>
        <dbReference type="ChEBI" id="CHEBI:18420"/>
    </cofactor>
</comment>
<evidence type="ECO:0000256" key="1">
    <source>
        <dbReference type="ARBA" id="ARBA00005898"/>
    </source>
</evidence>
<comment type="subcellular location">
    <subcellularLocation>
        <location evidence="7 8">Cytoplasm</location>
    </subcellularLocation>
</comment>
<dbReference type="InterPro" id="IPR004101">
    <property type="entry name" value="Mur_ligase_C"/>
</dbReference>
<comment type="catalytic activity">
    <reaction evidence="7">
        <text>UDP-N-acetyl-alpha-D-muramoyl-L-alanyl-D-glutamate + meso-2,6-diaminopimelate + ATP = UDP-N-acetyl-alpha-D-muramoyl-L-alanyl-gamma-D-glutamyl-meso-2,6-diaminopimelate + ADP + phosphate + H(+)</text>
        <dbReference type="Rhea" id="RHEA:23676"/>
        <dbReference type="ChEBI" id="CHEBI:15378"/>
        <dbReference type="ChEBI" id="CHEBI:30616"/>
        <dbReference type="ChEBI" id="CHEBI:43474"/>
        <dbReference type="ChEBI" id="CHEBI:57791"/>
        <dbReference type="ChEBI" id="CHEBI:83900"/>
        <dbReference type="ChEBI" id="CHEBI:83905"/>
        <dbReference type="ChEBI" id="CHEBI:456216"/>
        <dbReference type="EC" id="6.3.2.13"/>
    </reaction>
</comment>
<comment type="caution">
    <text evidence="7">Lacks conserved residue(s) required for the propagation of feature annotation.</text>
</comment>
<dbReference type="Pfam" id="PF02875">
    <property type="entry name" value="Mur_ligase_C"/>
    <property type="match status" value="1"/>
</dbReference>
<accession>A0ABT3KRX9</accession>
<evidence type="ECO:0000256" key="4">
    <source>
        <dbReference type="ARBA" id="ARBA00022984"/>
    </source>
</evidence>
<dbReference type="InterPro" id="IPR036615">
    <property type="entry name" value="Mur_ligase_C_dom_sf"/>
</dbReference>
<keyword evidence="3 7" id="KW-0133">Cell shape</keyword>
<dbReference type="SUPFAM" id="SSF53244">
    <property type="entry name" value="MurD-like peptide ligases, peptide-binding domain"/>
    <property type="match status" value="1"/>
</dbReference>
<dbReference type="Gene3D" id="3.90.190.20">
    <property type="entry name" value="Mur ligase, C-terminal domain"/>
    <property type="match status" value="1"/>
</dbReference>
<evidence type="ECO:0000256" key="7">
    <source>
        <dbReference type="HAMAP-Rule" id="MF_00208"/>
    </source>
</evidence>
<dbReference type="NCBIfam" id="NF001126">
    <property type="entry name" value="PRK00139.1-4"/>
    <property type="match status" value="1"/>
</dbReference>
<dbReference type="Pfam" id="PF08245">
    <property type="entry name" value="Mur_ligase_M"/>
    <property type="match status" value="1"/>
</dbReference>
<comment type="PTM">
    <text evidence="7">Carboxylation is probably crucial for Mg(2+) binding and, consequently, for the gamma-phosphate positioning of ATP.</text>
</comment>
<sequence>MHNPPHALDGADAAVQWLRARVSGSLHADSRRIAPGDGFVAWPGAVTDGRAHVADALARGAAACLVEQAGVQGFAFPHAQIAALHGLRAAAGPIAAQWFGQPAERLAVLAVTGTNGKTSTAWWIAQALNGLCGRAPAAQKQCALVGTLGLGVAPALEATGLTTPDPFQLQSALSRFAQQGLTACAVEASSIGLADARLDGTRIRTAIFTNFTQDHLDYHGSMAGYWRAKRALFDWPGLRAAVVNVDDPAGARLHAELQGRALDLWSISARGAARLAARDIAPGAQGLRFTVHEEGAEQQLLLQTHVIGEYNVLNLLGVLATLRSLGVALRDAVAACAPLQPVPGRMQQLALAGQPLVAVDYAHTPDALEKALQALRPLAAGRGGRLWCVFGCGGERDAGKRPLMGAVAQRLADQVLVTSDNPRGEDPAAIVQQILQGTDRGSARVRAETDRAAAIAQAVAGAAPADVLLIAGKGHEDSQEIAGLRRPFSDLAHAQSALQARCAGAGAGR</sequence>
<dbReference type="InterPro" id="IPR000713">
    <property type="entry name" value="Mur_ligase_N"/>
</dbReference>
<evidence type="ECO:0000256" key="5">
    <source>
        <dbReference type="ARBA" id="ARBA00023306"/>
    </source>
</evidence>
<feature type="domain" description="Mur ligase central" evidence="11">
    <location>
        <begin position="111"/>
        <end position="321"/>
    </location>
</feature>
<dbReference type="SUPFAM" id="SSF63418">
    <property type="entry name" value="MurE/MurF N-terminal domain"/>
    <property type="match status" value="1"/>
</dbReference>
<feature type="binding site" evidence="7">
    <location>
        <position position="30"/>
    </location>
    <ligand>
        <name>UDP-N-acetyl-alpha-D-muramoyl-L-alanyl-D-glutamate</name>
        <dbReference type="ChEBI" id="CHEBI:83900"/>
    </ligand>
</feature>
<dbReference type="Gene3D" id="3.40.1190.10">
    <property type="entry name" value="Mur-like, catalytic domain"/>
    <property type="match status" value="1"/>
</dbReference>
<dbReference type="GO" id="GO:0008765">
    <property type="term" value="F:UDP-N-acetylmuramoylalanyl-D-glutamate-2,6-diaminopimelate ligase activity"/>
    <property type="evidence" value="ECO:0007669"/>
    <property type="project" value="UniProtKB-EC"/>
</dbReference>
<dbReference type="EC" id="6.3.2.13" evidence="7"/>
<protein>
    <recommendedName>
        <fullName evidence="7">UDP-N-acetylmuramoyl-L-alanyl-D-glutamate--2,6-diaminopimelate ligase</fullName>
        <ecNumber evidence="7">6.3.2.13</ecNumber>
    </recommendedName>
    <alternativeName>
        <fullName evidence="7">Meso-A2pm-adding enzyme</fullName>
    </alternativeName>
    <alternativeName>
        <fullName evidence="7">Meso-diaminopimelate-adding enzyme</fullName>
    </alternativeName>
    <alternativeName>
        <fullName evidence="7">UDP-MurNAc-L-Ala-D-Glu:meso-diaminopimelate ligase</fullName>
    </alternativeName>
    <alternativeName>
        <fullName evidence="7">UDP-MurNAc-tripeptide synthetase</fullName>
    </alternativeName>
    <alternativeName>
        <fullName evidence="7">UDP-N-acetylmuramyl-tripeptide synthetase</fullName>
    </alternativeName>
</protein>
<feature type="binding site" evidence="7">
    <location>
        <position position="472"/>
    </location>
    <ligand>
        <name>meso-2,6-diaminopimelate</name>
        <dbReference type="ChEBI" id="CHEBI:57791"/>
    </ligand>
</feature>
<evidence type="ECO:0000313" key="12">
    <source>
        <dbReference type="EMBL" id="MCW5321056.1"/>
    </source>
</evidence>
<evidence type="ECO:0000256" key="8">
    <source>
        <dbReference type="RuleBase" id="RU004135"/>
    </source>
</evidence>
<evidence type="ECO:0000313" key="13">
    <source>
        <dbReference type="Proteomes" id="UP001208935"/>
    </source>
</evidence>
<name>A0ABT3KRX9_9BURK</name>
<keyword evidence="7" id="KW-0067">ATP-binding</keyword>
<dbReference type="NCBIfam" id="TIGR01085">
    <property type="entry name" value="murE"/>
    <property type="match status" value="1"/>
</dbReference>
<dbReference type="InterPro" id="IPR013221">
    <property type="entry name" value="Mur_ligase_cen"/>
</dbReference>
<keyword evidence="7" id="KW-0547">Nucleotide-binding</keyword>
<feature type="domain" description="Mur ligase C-terminal" evidence="10">
    <location>
        <begin position="344"/>
        <end position="474"/>
    </location>
</feature>
<gene>
    <name evidence="7" type="primary">murE</name>
    <name evidence="12" type="ORF">D5039_07745</name>
</gene>
<keyword evidence="5 7" id="KW-0131">Cell cycle</keyword>
<feature type="binding site" evidence="7">
    <location>
        <position position="476"/>
    </location>
    <ligand>
        <name>meso-2,6-diaminopimelate</name>
        <dbReference type="ChEBI" id="CHEBI:57791"/>
    </ligand>
</feature>
<comment type="similarity">
    <text evidence="1 7">Belongs to the MurCDEF family. MurE subfamily.</text>
</comment>
<feature type="binding site" evidence="7">
    <location>
        <begin position="113"/>
        <end position="119"/>
    </location>
    <ligand>
        <name>ATP</name>
        <dbReference type="ChEBI" id="CHEBI:30616"/>
    </ligand>
</feature>
<organism evidence="12 13">
    <name type="scientific">Verminephrobacter aporrectodeae subsp. tuberculatae</name>
    <dbReference type="NCBI Taxonomy" id="1110392"/>
    <lineage>
        <taxon>Bacteria</taxon>
        <taxon>Pseudomonadati</taxon>
        <taxon>Pseudomonadota</taxon>
        <taxon>Betaproteobacteria</taxon>
        <taxon>Burkholderiales</taxon>
        <taxon>Comamonadaceae</taxon>
        <taxon>Verminephrobacter</taxon>
    </lineage>
</organism>
<feature type="binding site" evidence="7">
    <location>
        <position position="197"/>
    </location>
    <ligand>
        <name>UDP-N-acetyl-alpha-D-muramoyl-L-alanyl-D-glutamate</name>
        <dbReference type="ChEBI" id="CHEBI:83900"/>
    </ligand>
</feature>
<keyword evidence="4 7" id="KW-0573">Peptidoglycan synthesis</keyword>
<comment type="function">
    <text evidence="7">Catalyzes the addition of meso-diaminopimelic acid to the nucleotide precursor UDP-N-acetylmuramoyl-L-alanyl-D-glutamate (UMAG) in the biosynthesis of bacterial cell-wall peptidoglycan.</text>
</comment>
<evidence type="ECO:0000256" key="3">
    <source>
        <dbReference type="ARBA" id="ARBA00022960"/>
    </source>
</evidence>
<keyword evidence="7" id="KW-0963">Cytoplasm</keyword>
<feature type="binding site" evidence="7">
    <location>
        <position position="396"/>
    </location>
    <ligand>
        <name>meso-2,6-diaminopimelate</name>
        <dbReference type="ChEBI" id="CHEBI:57791"/>
    </ligand>
</feature>
<dbReference type="PANTHER" id="PTHR23135:SF4">
    <property type="entry name" value="UDP-N-ACETYLMURAMOYL-L-ALANYL-D-GLUTAMATE--2,6-DIAMINOPIMELATE LIGASE MURE HOMOLOG, CHLOROPLASTIC"/>
    <property type="match status" value="1"/>
</dbReference>
<dbReference type="InterPro" id="IPR036565">
    <property type="entry name" value="Mur-like_cat_sf"/>
</dbReference>
<feature type="binding site" evidence="7">
    <location>
        <begin position="420"/>
        <end position="423"/>
    </location>
    <ligand>
        <name>meso-2,6-diaminopimelate</name>
        <dbReference type="ChEBI" id="CHEBI:57791"/>
    </ligand>
</feature>
<dbReference type="InterPro" id="IPR035911">
    <property type="entry name" value="MurE/MurF_N"/>
</dbReference>
<keyword evidence="13" id="KW-1185">Reference proteome</keyword>
<dbReference type="Pfam" id="PF01225">
    <property type="entry name" value="Mur_ligase"/>
    <property type="match status" value="1"/>
</dbReference>
<feature type="binding site" evidence="7">
    <location>
        <begin position="162"/>
        <end position="163"/>
    </location>
    <ligand>
        <name>UDP-N-acetyl-alpha-D-muramoyl-L-alanyl-D-glutamate</name>
        <dbReference type="ChEBI" id="CHEBI:83900"/>
    </ligand>
</feature>
<dbReference type="EMBL" id="QZCW01000001">
    <property type="protein sequence ID" value="MCW5321056.1"/>
    <property type="molecule type" value="Genomic_DNA"/>
</dbReference>
<feature type="short sequence motif" description="Meso-diaminopimelate recognition motif" evidence="7">
    <location>
        <begin position="420"/>
        <end position="423"/>
    </location>
</feature>
<comment type="caution">
    <text evidence="12">The sequence shown here is derived from an EMBL/GenBank/DDBJ whole genome shotgun (WGS) entry which is preliminary data.</text>
</comment>
<dbReference type="Proteomes" id="UP001208935">
    <property type="component" value="Unassembled WGS sequence"/>
</dbReference>
<dbReference type="HAMAP" id="MF_00208">
    <property type="entry name" value="MurE"/>
    <property type="match status" value="1"/>
</dbReference>
<feature type="domain" description="Mur ligase N-terminal catalytic" evidence="9">
    <location>
        <begin position="27"/>
        <end position="79"/>
    </location>
</feature>
<keyword evidence="7 12" id="KW-0436">Ligase</keyword>
<feature type="binding site" evidence="7">
    <location>
        <position position="189"/>
    </location>
    <ligand>
        <name>UDP-N-acetyl-alpha-D-muramoyl-L-alanyl-D-glutamate</name>
        <dbReference type="ChEBI" id="CHEBI:83900"/>
    </ligand>
</feature>
<proteinExistence type="inferred from homology"/>
<keyword evidence="2 7" id="KW-0132">Cell division</keyword>
<keyword evidence="7" id="KW-0460">Magnesium</keyword>
<evidence type="ECO:0000259" key="10">
    <source>
        <dbReference type="Pfam" id="PF02875"/>
    </source>
</evidence>
<comment type="pathway">
    <text evidence="7 8">Cell wall biogenesis; peptidoglycan biosynthesis.</text>
</comment>
<feature type="modified residue" description="N6-carboxylysine" evidence="7">
    <location>
        <position position="229"/>
    </location>
</feature>
<evidence type="ECO:0000256" key="6">
    <source>
        <dbReference type="ARBA" id="ARBA00023316"/>
    </source>
</evidence>
<evidence type="ECO:0000256" key="2">
    <source>
        <dbReference type="ARBA" id="ARBA00022618"/>
    </source>
</evidence>
<evidence type="ECO:0000259" key="9">
    <source>
        <dbReference type="Pfam" id="PF01225"/>
    </source>
</evidence>
<keyword evidence="6 7" id="KW-0961">Cell wall biogenesis/degradation</keyword>